<evidence type="ECO:0000256" key="1">
    <source>
        <dbReference type="ARBA" id="ARBA00010699"/>
    </source>
</evidence>
<evidence type="ECO:0000256" key="2">
    <source>
        <dbReference type="ARBA" id="ARBA00012261"/>
    </source>
</evidence>
<feature type="domain" description="Formyl transferase C-terminal" evidence="7">
    <location>
        <begin position="289"/>
        <end position="378"/>
    </location>
</feature>
<dbReference type="Proteomes" id="UP001187192">
    <property type="component" value="Unassembled WGS sequence"/>
</dbReference>
<organism evidence="8 9">
    <name type="scientific">Ficus carica</name>
    <name type="common">Common fig</name>
    <dbReference type="NCBI Taxonomy" id="3494"/>
    <lineage>
        <taxon>Eukaryota</taxon>
        <taxon>Viridiplantae</taxon>
        <taxon>Streptophyta</taxon>
        <taxon>Embryophyta</taxon>
        <taxon>Tracheophyta</taxon>
        <taxon>Spermatophyta</taxon>
        <taxon>Magnoliopsida</taxon>
        <taxon>eudicotyledons</taxon>
        <taxon>Gunneridae</taxon>
        <taxon>Pentapetalae</taxon>
        <taxon>rosids</taxon>
        <taxon>fabids</taxon>
        <taxon>Rosales</taxon>
        <taxon>Moraceae</taxon>
        <taxon>Ficeae</taxon>
        <taxon>Ficus</taxon>
    </lineage>
</organism>
<reference evidence="8" key="1">
    <citation type="submission" date="2023-07" db="EMBL/GenBank/DDBJ databases">
        <title>draft genome sequence of fig (Ficus carica).</title>
        <authorList>
            <person name="Takahashi T."/>
            <person name="Nishimura K."/>
        </authorList>
    </citation>
    <scope>NUCLEOTIDE SEQUENCE</scope>
</reference>
<dbReference type="HAMAP" id="MF_00182">
    <property type="entry name" value="Formyl_trans"/>
    <property type="match status" value="1"/>
</dbReference>
<dbReference type="AlphaFoldDB" id="A0AA88AEV2"/>
<evidence type="ECO:0000256" key="5">
    <source>
        <dbReference type="ARBA" id="ARBA00022917"/>
    </source>
</evidence>
<dbReference type="InterPro" id="IPR044135">
    <property type="entry name" value="Met-tRNA-FMT_C"/>
</dbReference>
<protein>
    <recommendedName>
        <fullName evidence="3">Methionyl-tRNA formyltransferase, mitochondrial</fullName>
        <ecNumber evidence="2">2.1.2.9</ecNumber>
    </recommendedName>
</protein>
<dbReference type="GO" id="GO:0004479">
    <property type="term" value="F:methionyl-tRNA formyltransferase activity"/>
    <property type="evidence" value="ECO:0007669"/>
    <property type="project" value="UniProtKB-EC"/>
</dbReference>
<gene>
    <name evidence="8" type="ORF">TIFTF001_018856</name>
</gene>
<dbReference type="InterPro" id="IPR002376">
    <property type="entry name" value="Formyl_transf_N"/>
</dbReference>
<dbReference type="EMBL" id="BTGU01000031">
    <property type="protein sequence ID" value="GMN49687.1"/>
    <property type="molecule type" value="Genomic_DNA"/>
</dbReference>
<comment type="caution">
    <text evidence="8">The sequence shown here is derived from an EMBL/GenBank/DDBJ whole genome shotgun (WGS) entry which is preliminary data.</text>
</comment>
<dbReference type="InterPro" id="IPR037022">
    <property type="entry name" value="Formyl_trans_C_sf"/>
</dbReference>
<dbReference type="GO" id="GO:0005739">
    <property type="term" value="C:mitochondrion"/>
    <property type="evidence" value="ECO:0007669"/>
    <property type="project" value="TreeGrafter"/>
</dbReference>
<evidence type="ECO:0000259" key="6">
    <source>
        <dbReference type="Pfam" id="PF00551"/>
    </source>
</evidence>
<name>A0AA88AEV2_FICCA</name>
<feature type="domain" description="Formyl transferase N-terminal" evidence="6">
    <location>
        <begin position="39"/>
        <end position="221"/>
    </location>
</feature>
<keyword evidence="9" id="KW-1185">Reference proteome</keyword>
<dbReference type="FunFam" id="3.40.50.170:FF:000010">
    <property type="entry name" value="Methionyl-tRNA formyltransferase"/>
    <property type="match status" value="1"/>
</dbReference>
<evidence type="ECO:0000256" key="3">
    <source>
        <dbReference type="ARBA" id="ARBA00014185"/>
    </source>
</evidence>
<comment type="similarity">
    <text evidence="1">Belongs to the Fmt family.</text>
</comment>
<keyword evidence="4" id="KW-0808">Transferase</keyword>
<dbReference type="InterPro" id="IPR011034">
    <property type="entry name" value="Formyl_transferase-like_C_sf"/>
</dbReference>
<evidence type="ECO:0000313" key="8">
    <source>
        <dbReference type="EMBL" id="GMN49687.1"/>
    </source>
</evidence>
<dbReference type="PANTHER" id="PTHR11138:SF5">
    <property type="entry name" value="METHIONYL-TRNA FORMYLTRANSFERASE, MITOCHONDRIAL"/>
    <property type="match status" value="1"/>
</dbReference>
<dbReference type="Gramene" id="FCD_00024362-RA">
    <property type="protein sequence ID" value="FCD_00024362-RA:cds"/>
    <property type="gene ID" value="FCD_00024362"/>
</dbReference>
<dbReference type="Gene3D" id="3.40.50.170">
    <property type="entry name" value="Formyl transferase, N-terminal domain"/>
    <property type="match status" value="1"/>
</dbReference>
<sequence>MNSSLMLRRFCCFSTSSTSSSVPFSSPLSSTTTKKKQLVFLGSPQVSTTVLDALFNASSAPESLFQVAAIITQPPSRRDRGRKMLPSPIAQYALDKNFPSDFIFTPERAGEEMFLSNLRDLKPELCITAAYGNILPSKFLKIPRLGTVNIHPSLLPLYRGAAPVQRALQDGVKETGVSLALTVRALDAGPVIAYERFEVDDQIKAPDLLAVLFSKGAKLLIRELPFILDGSAKEKASPQDDSQATLAPKITPEESWLSFDQEAAVLHNKVMHFPLPSNELYGHDIQPAQVRAFAGWPGTRAKVVVVERGDGSRQVLELKIITTKVCSRSNLEHNEADDITFLKGALIFPCGQNTALEVLEVQIPGKKVMNAAAFWNGLRGQKLKVL</sequence>
<dbReference type="SUPFAM" id="SSF50486">
    <property type="entry name" value="FMT C-terminal domain-like"/>
    <property type="match status" value="1"/>
</dbReference>
<dbReference type="Pfam" id="PF02911">
    <property type="entry name" value="Formyl_trans_C"/>
    <property type="match status" value="1"/>
</dbReference>
<dbReference type="CDD" id="cd08646">
    <property type="entry name" value="FMT_core_Met-tRNA-FMT_N"/>
    <property type="match status" value="1"/>
</dbReference>
<dbReference type="EC" id="2.1.2.9" evidence="2"/>
<dbReference type="InterPro" id="IPR036477">
    <property type="entry name" value="Formyl_transf_N_sf"/>
</dbReference>
<keyword evidence="5" id="KW-0648">Protein biosynthesis</keyword>
<evidence type="ECO:0000259" key="7">
    <source>
        <dbReference type="Pfam" id="PF02911"/>
    </source>
</evidence>
<proteinExistence type="inferred from homology"/>
<dbReference type="PANTHER" id="PTHR11138">
    <property type="entry name" value="METHIONYL-TRNA FORMYLTRANSFERASE"/>
    <property type="match status" value="1"/>
</dbReference>
<dbReference type="Gene3D" id="3.10.25.10">
    <property type="entry name" value="Formyl transferase, C-terminal domain"/>
    <property type="match status" value="1"/>
</dbReference>
<dbReference type="CDD" id="cd08704">
    <property type="entry name" value="Met_tRNA_FMT_C"/>
    <property type="match status" value="1"/>
</dbReference>
<dbReference type="InterPro" id="IPR041711">
    <property type="entry name" value="Met-tRNA-FMT_N"/>
</dbReference>
<dbReference type="InterPro" id="IPR005794">
    <property type="entry name" value="Fmt"/>
</dbReference>
<evidence type="ECO:0000256" key="4">
    <source>
        <dbReference type="ARBA" id="ARBA00022679"/>
    </source>
</evidence>
<dbReference type="SUPFAM" id="SSF53328">
    <property type="entry name" value="Formyltransferase"/>
    <property type="match status" value="1"/>
</dbReference>
<dbReference type="Pfam" id="PF00551">
    <property type="entry name" value="Formyl_trans_N"/>
    <property type="match status" value="1"/>
</dbReference>
<accession>A0AA88AEV2</accession>
<evidence type="ECO:0000313" key="9">
    <source>
        <dbReference type="Proteomes" id="UP001187192"/>
    </source>
</evidence>
<dbReference type="InterPro" id="IPR005793">
    <property type="entry name" value="Formyl_trans_C"/>
</dbReference>